<feature type="compositionally biased region" description="Low complexity" evidence="1">
    <location>
        <begin position="58"/>
        <end position="70"/>
    </location>
</feature>
<sequence length="123" mass="13096">MITTTGATVSESVCPCPFHLTPLHIQTQFVSDTPNTNHKIINLPESPLKHPTSGSAKASPATATSGHSTTAATPHSFPFVAAATMLLFHCTPSLNLFGHSTLVITIKHHHPNNGRNRTSSPLR</sequence>
<gene>
    <name evidence="2" type="ORF">M6B38_305600</name>
</gene>
<dbReference type="EMBL" id="JANAVB010008400">
    <property type="protein sequence ID" value="KAJ6841645.1"/>
    <property type="molecule type" value="Genomic_DNA"/>
</dbReference>
<evidence type="ECO:0000256" key="1">
    <source>
        <dbReference type="SAM" id="MobiDB-lite"/>
    </source>
</evidence>
<evidence type="ECO:0000313" key="3">
    <source>
        <dbReference type="Proteomes" id="UP001140949"/>
    </source>
</evidence>
<keyword evidence="3" id="KW-1185">Reference proteome</keyword>
<dbReference type="AlphaFoldDB" id="A0AAX6HMV8"/>
<reference evidence="2" key="2">
    <citation type="submission" date="2023-04" db="EMBL/GenBank/DDBJ databases">
        <authorList>
            <person name="Bruccoleri R.E."/>
            <person name="Oakeley E.J."/>
            <person name="Faust A.-M."/>
            <person name="Dessus-Babus S."/>
            <person name="Altorfer M."/>
            <person name="Burckhardt D."/>
            <person name="Oertli M."/>
            <person name="Naumann U."/>
            <person name="Petersen F."/>
            <person name="Wong J."/>
        </authorList>
    </citation>
    <scope>NUCLEOTIDE SEQUENCE</scope>
    <source>
        <strain evidence="2">GSM-AAB239-AS_SAM_17_03QT</strain>
        <tissue evidence="2">Leaf</tissue>
    </source>
</reference>
<reference evidence="2" key="1">
    <citation type="journal article" date="2023" name="GigaByte">
        <title>Genome assembly of the bearded iris, Iris pallida Lam.</title>
        <authorList>
            <person name="Bruccoleri R.E."/>
            <person name="Oakeley E.J."/>
            <person name="Faust A.M.E."/>
            <person name="Altorfer M."/>
            <person name="Dessus-Babus S."/>
            <person name="Burckhardt D."/>
            <person name="Oertli M."/>
            <person name="Naumann U."/>
            <person name="Petersen F."/>
            <person name="Wong J."/>
        </authorList>
    </citation>
    <scope>NUCLEOTIDE SEQUENCE</scope>
    <source>
        <strain evidence="2">GSM-AAB239-AS_SAM_17_03QT</strain>
    </source>
</reference>
<protein>
    <submittedName>
        <fullName evidence="2">Leucine-rich repeat extensin-like protein 7</fullName>
    </submittedName>
</protein>
<dbReference type="Proteomes" id="UP001140949">
    <property type="component" value="Unassembled WGS sequence"/>
</dbReference>
<comment type="caution">
    <text evidence="2">The sequence shown here is derived from an EMBL/GenBank/DDBJ whole genome shotgun (WGS) entry which is preliminary data.</text>
</comment>
<accession>A0AAX6HMV8</accession>
<organism evidence="2 3">
    <name type="scientific">Iris pallida</name>
    <name type="common">Sweet iris</name>
    <dbReference type="NCBI Taxonomy" id="29817"/>
    <lineage>
        <taxon>Eukaryota</taxon>
        <taxon>Viridiplantae</taxon>
        <taxon>Streptophyta</taxon>
        <taxon>Embryophyta</taxon>
        <taxon>Tracheophyta</taxon>
        <taxon>Spermatophyta</taxon>
        <taxon>Magnoliopsida</taxon>
        <taxon>Liliopsida</taxon>
        <taxon>Asparagales</taxon>
        <taxon>Iridaceae</taxon>
        <taxon>Iridoideae</taxon>
        <taxon>Irideae</taxon>
        <taxon>Iris</taxon>
    </lineage>
</organism>
<name>A0AAX6HMV8_IRIPA</name>
<feature type="region of interest" description="Disordered" evidence="1">
    <location>
        <begin position="43"/>
        <end position="70"/>
    </location>
</feature>
<evidence type="ECO:0000313" key="2">
    <source>
        <dbReference type="EMBL" id="KAJ6841645.1"/>
    </source>
</evidence>
<proteinExistence type="predicted"/>